<keyword evidence="4" id="KW-1185">Reference proteome</keyword>
<organism evidence="3 4">
    <name type="scientific">Gymnopus androsaceus JB14</name>
    <dbReference type="NCBI Taxonomy" id="1447944"/>
    <lineage>
        <taxon>Eukaryota</taxon>
        <taxon>Fungi</taxon>
        <taxon>Dikarya</taxon>
        <taxon>Basidiomycota</taxon>
        <taxon>Agaricomycotina</taxon>
        <taxon>Agaricomycetes</taxon>
        <taxon>Agaricomycetidae</taxon>
        <taxon>Agaricales</taxon>
        <taxon>Marasmiineae</taxon>
        <taxon>Omphalotaceae</taxon>
        <taxon>Gymnopus</taxon>
    </lineage>
</organism>
<dbReference type="PANTHER" id="PTHR40465:SF1">
    <property type="entry name" value="DUF6534 DOMAIN-CONTAINING PROTEIN"/>
    <property type="match status" value="1"/>
</dbReference>
<proteinExistence type="predicted"/>
<feature type="transmembrane region" description="Helical" evidence="1">
    <location>
        <begin position="90"/>
        <end position="111"/>
    </location>
</feature>
<dbReference type="EMBL" id="ML769499">
    <property type="protein sequence ID" value="KAE9397294.1"/>
    <property type="molecule type" value="Genomic_DNA"/>
</dbReference>
<accession>A0A6A4HJN2</accession>
<keyword evidence="1" id="KW-0472">Membrane</keyword>
<reference evidence="3" key="1">
    <citation type="journal article" date="2019" name="Environ. Microbiol.">
        <title>Fungal ecological strategies reflected in gene transcription - a case study of two litter decomposers.</title>
        <authorList>
            <person name="Barbi F."/>
            <person name="Kohler A."/>
            <person name="Barry K."/>
            <person name="Baskaran P."/>
            <person name="Daum C."/>
            <person name="Fauchery L."/>
            <person name="Ihrmark K."/>
            <person name="Kuo A."/>
            <person name="LaButti K."/>
            <person name="Lipzen A."/>
            <person name="Morin E."/>
            <person name="Grigoriev I.V."/>
            <person name="Henrissat B."/>
            <person name="Lindahl B."/>
            <person name="Martin F."/>
        </authorList>
    </citation>
    <scope>NUCLEOTIDE SEQUENCE</scope>
    <source>
        <strain evidence="3">JB14</strain>
    </source>
</reference>
<evidence type="ECO:0000259" key="2">
    <source>
        <dbReference type="Pfam" id="PF20152"/>
    </source>
</evidence>
<gene>
    <name evidence="3" type="ORF">BT96DRAFT_1020890</name>
</gene>
<dbReference type="Pfam" id="PF20152">
    <property type="entry name" value="DUF6534"/>
    <property type="match status" value="1"/>
</dbReference>
<feature type="transmembrane region" description="Helical" evidence="1">
    <location>
        <begin position="205"/>
        <end position="225"/>
    </location>
</feature>
<dbReference type="AlphaFoldDB" id="A0A6A4HJN2"/>
<protein>
    <recommendedName>
        <fullName evidence="2">DUF6534 domain-containing protein</fullName>
    </recommendedName>
</protein>
<evidence type="ECO:0000256" key="1">
    <source>
        <dbReference type="SAM" id="Phobius"/>
    </source>
</evidence>
<evidence type="ECO:0000313" key="4">
    <source>
        <dbReference type="Proteomes" id="UP000799118"/>
    </source>
</evidence>
<evidence type="ECO:0000313" key="3">
    <source>
        <dbReference type="EMBL" id="KAE9397294.1"/>
    </source>
</evidence>
<feature type="transmembrane region" description="Helical" evidence="1">
    <location>
        <begin position="13"/>
        <end position="36"/>
    </location>
</feature>
<dbReference type="InterPro" id="IPR045339">
    <property type="entry name" value="DUF6534"/>
</dbReference>
<dbReference type="OrthoDB" id="2535105at2759"/>
<feature type="domain" description="DUF6534" evidence="2">
    <location>
        <begin position="136"/>
        <end position="232"/>
    </location>
</feature>
<name>A0A6A4HJN2_9AGAR</name>
<feature type="transmembrane region" description="Helical" evidence="1">
    <location>
        <begin position="56"/>
        <end position="78"/>
    </location>
</feature>
<sequence>MDLFLKVLCTDRWWFKALVILCVSMCISDTVGTGILTYDWTVTNYANPAALASMHWAIPAEGFFLATCAFSVQLFYAWRLWIMSMKKNQILPVIIGCLSVVGWCMGCWQVHVLTTYDRISDFTLLQPVIYIWLGASVGADVLITGSMIYYLDPGLRFRIELHKNQASYRAPQSFRRLILRTVECNLLSLLAQTTAIGMFNRSSVGFYFFIANMILAKVYTFSLLVSLNCRHSDNGPGTSNEGFSLSRIEGGQGVELTSAIYTHPAGAPGPN</sequence>
<feature type="transmembrane region" description="Helical" evidence="1">
    <location>
        <begin position="131"/>
        <end position="151"/>
    </location>
</feature>
<dbReference type="Proteomes" id="UP000799118">
    <property type="component" value="Unassembled WGS sequence"/>
</dbReference>
<keyword evidence="1" id="KW-1133">Transmembrane helix</keyword>
<dbReference type="PANTHER" id="PTHR40465">
    <property type="entry name" value="CHROMOSOME 1, WHOLE GENOME SHOTGUN SEQUENCE"/>
    <property type="match status" value="1"/>
</dbReference>
<keyword evidence="1" id="KW-0812">Transmembrane</keyword>